<name>A0AA40D4K8_9PEZI</name>
<dbReference type="InterPro" id="IPR002575">
    <property type="entry name" value="Aminoglycoside_PTrfase"/>
</dbReference>
<proteinExistence type="predicted"/>
<dbReference type="InterPro" id="IPR051678">
    <property type="entry name" value="AGP_Transferase"/>
</dbReference>
<dbReference type="SUPFAM" id="SSF56112">
    <property type="entry name" value="Protein kinase-like (PK-like)"/>
    <property type="match status" value="1"/>
</dbReference>
<dbReference type="Pfam" id="PF01636">
    <property type="entry name" value="APH"/>
    <property type="match status" value="1"/>
</dbReference>
<feature type="region of interest" description="Disordered" evidence="1">
    <location>
        <begin position="582"/>
        <end position="604"/>
    </location>
</feature>
<feature type="compositionally biased region" description="Polar residues" evidence="1">
    <location>
        <begin position="499"/>
        <end position="546"/>
    </location>
</feature>
<evidence type="ECO:0000313" key="4">
    <source>
        <dbReference type="Proteomes" id="UP001174997"/>
    </source>
</evidence>
<dbReference type="Gene3D" id="3.90.1200.10">
    <property type="match status" value="1"/>
</dbReference>
<evidence type="ECO:0000259" key="2">
    <source>
        <dbReference type="Pfam" id="PF01636"/>
    </source>
</evidence>
<feature type="region of interest" description="Disordered" evidence="1">
    <location>
        <begin position="443"/>
        <end position="554"/>
    </location>
</feature>
<evidence type="ECO:0000313" key="3">
    <source>
        <dbReference type="EMBL" id="KAK0660064.1"/>
    </source>
</evidence>
<feature type="compositionally biased region" description="Polar residues" evidence="1">
    <location>
        <begin position="465"/>
        <end position="475"/>
    </location>
</feature>
<evidence type="ECO:0000256" key="1">
    <source>
        <dbReference type="SAM" id="MobiDB-lite"/>
    </source>
</evidence>
<gene>
    <name evidence="3" type="ORF">QBC41DRAFT_286768</name>
</gene>
<dbReference type="PANTHER" id="PTHR21310:SF13">
    <property type="entry name" value="AMINOGLYCOSIDE PHOSPHOTRANSFERASE DOMAIN-CONTAINING PROTEIN"/>
    <property type="match status" value="1"/>
</dbReference>
<feature type="domain" description="Aminoglycoside phosphotransferase" evidence="2">
    <location>
        <begin position="90"/>
        <end position="309"/>
    </location>
</feature>
<accession>A0AA40D4K8</accession>
<dbReference type="InterPro" id="IPR011009">
    <property type="entry name" value="Kinase-like_dom_sf"/>
</dbReference>
<protein>
    <submittedName>
        <fullName evidence="3">Phosphotransferase enzyme family-domain-containing protein</fullName>
    </submittedName>
</protein>
<dbReference type="PANTHER" id="PTHR21310">
    <property type="entry name" value="AMINOGLYCOSIDE PHOSPHOTRANSFERASE-RELATED-RELATED"/>
    <property type="match status" value="1"/>
</dbReference>
<comment type="caution">
    <text evidence="3">The sequence shown here is derived from an EMBL/GenBank/DDBJ whole genome shotgun (WGS) entry which is preliminary data.</text>
</comment>
<dbReference type="Proteomes" id="UP001174997">
    <property type="component" value="Unassembled WGS sequence"/>
</dbReference>
<dbReference type="AlphaFoldDB" id="A0AA40D4K8"/>
<feature type="region of interest" description="Disordered" evidence="1">
    <location>
        <begin position="322"/>
        <end position="350"/>
    </location>
</feature>
<dbReference type="EMBL" id="JAULSY010000173">
    <property type="protein sequence ID" value="KAK0660064.1"/>
    <property type="molecule type" value="Genomic_DNA"/>
</dbReference>
<organism evidence="3 4">
    <name type="scientific">Cercophora samala</name>
    <dbReference type="NCBI Taxonomy" id="330535"/>
    <lineage>
        <taxon>Eukaryota</taxon>
        <taxon>Fungi</taxon>
        <taxon>Dikarya</taxon>
        <taxon>Ascomycota</taxon>
        <taxon>Pezizomycotina</taxon>
        <taxon>Sordariomycetes</taxon>
        <taxon>Sordariomycetidae</taxon>
        <taxon>Sordariales</taxon>
        <taxon>Lasiosphaeriaceae</taxon>
        <taxon>Cercophora</taxon>
    </lineage>
</organism>
<sequence>MRHPTRDGLAWDDNGLGPVARWTRQPDIEAIERVCRRALNLNHNVDCTVRPHANGEFSKLYAVDSIRGKHIIRISLPVDPGNKTLGEVFTLRLVHRMTDIPVPKVVAWDETANNELSFEWLLMEMMPGKLAYYRWRKMTDTQKEILTKRVAEFHTQLLRCGNLGQGFRSIGTLGTGPNADYNSAVTPSPGPLVDSVFFSGPRSHYPVARGPFNSSHDWLRAYLDLIITEHANALAKAKTDDDKDHAEMVLRLARKLLRMVHKIFPSLVFPPEHTVLWHDDLSLKNLLVDNTGRITGVIGWECVSTMPRWMACQMPAFLRGASRKQKPSRDSYTNLAPRPSALSTSDEDHLDNEGKTELYWIHLMEYDQTRLREVYQSRMTQLLGPEWEKDVEEARLKVDFLGAVSRCGTQFYPIRVEQWVDAIDRKEFISLMQVLRMGIKKEKPTATPAANVVTPNKVHHERPPSRSTTSRVQQEIQRHERMHLAGSGSPTASVIFRTGSPNKTPTMTGNWTPSRPSSVNSHRPTTSWRGSVSGISGSHLETPQSPVSVHVRRRSSDGISLTSLELPNPKSPVNVHIRRNSGSTCASAASSVVSGTTNSSSKLG</sequence>
<keyword evidence="4" id="KW-1185">Reference proteome</keyword>
<reference evidence="3" key="1">
    <citation type="submission" date="2023-06" db="EMBL/GenBank/DDBJ databases">
        <title>Genome-scale phylogeny and comparative genomics of the fungal order Sordariales.</title>
        <authorList>
            <consortium name="Lawrence Berkeley National Laboratory"/>
            <person name="Hensen N."/>
            <person name="Bonometti L."/>
            <person name="Westerberg I."/>
            <person name="Brannstrom I.O."/>
            <person name="Guillou S."/>
            <person name="Cros-Aarteil S."/>
            <person name="Calhoun S."/>
            <person name="Haridas S."/>
            <person name="Kuo A."/>
            <person name="Mondo S."/>
            <person name="Pangilinan J."/>
            <person name="Riley R."/>
            <person name="Labutti K."/>
            <person name="Andreopoulos B."/>
            <person name="Lipzen A."/>
            <person name="Chen C."/>
            <person name="Yanf M."/>
            <person name="Daum C."/>
            <person name="Ng V."/>
            <person name="Clum A."/>
            <person name="Steindorff A."/>
            <person name="Ohm R."/>
            <person name="Martin F."/>
            <person name="Silar P."/>
            <person name="Natvig D."/>
            <person name="Lalanne C."/>
            <person name="Gautier V."/>
            <person name="Ament-Velasquez S.L."/>
            <person name="Kruys A."/>
            <person name="Hutchinson M.I."/>
            <person name="Powell A.J."/>
            <person name="Barry K."/>
            <person name="Miller A.N."/>
            <person name="Grigoriev I.V."/>
            <person name="Debuchy R."/>
            <person name="Gladieux P."/>
            <person name="Thoren M.H."/>
            <person name="Johannesson H."/>
        </authorList>
    </citation>
    <scope>NUCLEOTIDE SEQUENCE</scope>
    <source>
        <strain evidence="3">CBS 307.81</strain>
    </source>
</reference>